<dbReference type="EMBL" id="JBIAZU010000006">
    <property type="protein sequence ID" value="MFF5294382.1"/>
    <property type="molecule type" value="Genomic_DNA"/>
</dbReference>
<dbReference type="InterPro" id="IPR036866">
    <property type="entry name" value="RibonucZ/Hydroxyglut_hydro"/>
</dbReference>
<comment type="caution">
    <text evidence="2">The sequence shown here is derived from an EMBL/GenBank/DDBJ whole genome shotgun (WGS) entry which is preliminary data.</text>
</comment>
<feature type="domain" description="Metallo-beta-lactamase" evidence="1">
    <location>
        <begin position="30"/>
        <end position="119"/>
    </location>
</feature>
<organism evidence="2 3">
    <name type="scientific">Paractinoplanes globisporus</name>
    <dbReference type="NCBI Taxonomy" id="113565"/>
    <lineage>
        <taxon>Bacteria</taxon>
        <taxon>Bacillati</taxon>
        <taxon>Actinomycetota</taxon>
        <taxon>Actinomycetes</taxon>
        <taxon>Micromonosporales</taxon>
        <taxon>Micromonosporaceae</taxon>
        <taxon>Paractinoplanes</taxon>
    </lineage>
</organism>
<name>A0ABW6WM63_9ACTN</name>
<evidence type="ECO:0000313" key="2">
    <source>
        <dbReference type="EMBL" id="MFF5294382.1"/>
    </source>
</evidence>
<dbReference type="Pfam" id="PF00753">
    <property type="entry name" value="Lactamase_B"/>
    <property type="match status" value="1"/>
</dbReference>
<dbReference type="RefSeq" id="WP_051115394.1">
    <property type="nucleotide sequence ID" value="NZ_JBIAZU010000006.1"/>
</dbReference>
<evidence type="ECO:0000259" key="1">
    <source>
        <dbReference type="Pfam" id="PF00753"/>
    </source>
</evidence>
<accession>A0ABW6WM63</accession>
<gene>
    <name evidence="2" type="ORF">ACFY35_33510</name>
</gene>
<protein>
    <submittedName>
        <fullName evidence="2">MBL fold metallo-hydrolase</fullName>
    </submittedName>
</protein>
<keyword evidence="3" id="KW-1185">Reference proteome</keyword>
<reference evidence="2 3" key="1">
    <citation type="submission" date="2024-10" db="EMBL/GenBank/DDBJ databases">
        <title>The Natural Products Discovery Center: Release of the First 8490 Sequenced Strains for Exploring Actinobacteria Biosynthetic Diversity.</title>
        <authorList>
            <person name="Kalkreuter E."/>
            <person name="Kautsar S.A."/>
            <person name="Yang D."/>
            <person name="Bader C.D."/>
            <person name="Teijaro C.N."/>
            <person name="Fluegel L."/>
            <person name="Davis C.M."/>
            <person name="Simpson J.R."/>
            <person name="Lauterbach L."/>
            <person name="Steele A.D."/>
            <person name="Gui C."/>
            <person name="Meng S."/>
            <person name="Li G."/>
            <person name="Viehrig K."/>
            <person name="Ye F."/>
            <person name="Su P."/>
            <person name="Kiefer A.F."/>
            <person name="Nichols A."/>
            <person name="Cepeda A.J."/>
            <person name="Yan W."/>
            <person name="Fan B."/>
            <person name="Jiang Y."/>
            <person name="Adhikari A."/>
            <person name="Zheng C.-J."/>
            <person name="Schuster L."/>
            <person name="Cowan T.M."/>
            <person name="Smanski M.J."/>
            <person name="Chevrette M.G."/>
            <person name="De Carvalho L.P.S."/>
            <person name="Shen B."/>
        </authorList>
    </citation>
    <scope>NUCLEOTIDE SEQUENCE [LARGE SCALE GENOMIC DNA]</scope>
    <source>
        <strain evidence="2 3">NPDC000087</strain>
    </source>
</reference>
<evidence type="ECO:0000313" key="3">
    <source>
        <dbReference type="Proteomes" id="UP001602245"/>
    </source>
</evidence>
<dbReference type="SUPFAM" id="SSF56281">
    <property type="entry name" value="Metallo-hydrolase/oxidoreductase"/>
    <property type="match status" value="1"/>
</dbReference>
<dbReference type="InterPro" id="IPR001279">
    <property type="entry name" value="Metallo-B-lactamas"/>
</dbReference>
<dbReference type="Gene3D" id="3.60.15.10">
    <property type="entry name" value="Ribonuclease Z/Hydroxyacylglutathione hydrolase-like"/>
    <property type="match status" value="1"/>
</dbReference>
<dbReference type="Proteomes" id="UP001602245">
    <property type="component" value="Unassembled WGS sequence"/>
</dbReference>
<sequence>MSLAFDVFSVDPKPIPGTVPGFEEAVGRATWPPSTSTLISDDDSAVLVDCLITVREGRELAAWVGSHDRELDYVYITHPHADHFLGLTEIQTAFPQARAVAVAESIPAMREQISPGYMRVWAGFFPWRWRPWPRWRPAH</sequence>
<proteinExistence type="predicted"/>